<dbReference type="AlphaFoldDB" id="A0A4Y7LJG7"/>
<dbReference type="InterPro" id="IPR018848">
    <property type="entry name" value="WIYLD_domain"/>
</dbReference>
<gene>
    <name evidence="2" type="ORF">C5167_047167</name>
</gene>
<evidence type="ECO:0000313" key="3">
    <source>
        <dbReference type="Proteomes" id="UP000316621"/>
    </source>
</evidence>
<reference evidence="2 3" key="1">
    <citation type="journal article" date="2018" name="Science">
        <title>The opium poppy genome and morphinan production.</title>
        <authorList>
            <person name="Guo L."/>
            <person name="Winzer T."/>
            <person name="Yang X."/>
            <person name="Li Y."/>
            <person name="Ning Z."/>
            <person name="He Z."/>
            <person name="Teodor R."/>
            <person name="Lu Y."/>
            <person name="Bowser T.A."/>
            <person name="Graham I.A."/>
            <person name="Ye K."/>
        </authorList>
    </citation>
    <scope>NUCLEOTIDE SEQUENCE [LARGE SCALE GENOMIC DNA]</scope>
    <source>
        <strain evidence="3">cv. HN1</strain>
        <tissue evidence="2">Leaves</tissue>
    </source>
</reference>
<dbReference type="InterPro" id="IPR043017">
    <property type="entry name" value="WIYLD_dom_sf"/>
</dbReference>
<dbReference type="Proteomes" id="UP000316621">
    <property type="component" value="Chromosome 11"/>
</dbReference>
<dbReference type="Pfam" id="PF10440">
    <property type="entry name" value="WIYLD"/>
    <property type="match status" value="1"/>
</dbReference>
<protein>
    <recommendedName>
        <fullName evidence="1">WIYLD domain-containing protein</fullName>
    </recommendedName>
</protein>
<dbReference type="OrthoDB" id="1898570at2759"/>
<evidence type="ECO:0000259" key="1">
    <source>
        <dbReference type="Pfam" id="PF10440"/>
    </source>
</evidence>
<dbReference type="STRING" id="3469.A0A4Y7LJG7"/>
<name>A0A4Y7LJG7_PAPSO</name>
<dbReference type="PANTHER" id="PTHR34271:SF1">
    <property type="entry name" value="NUCLEOLAR HISTONE METHYLTRANSFERASE-RELATED PROTEIN"/>
    <property type="match status" value="1"/>
</dbReference>
<organism evidence="2 3">
    <name type="scientific">Papaver somniferum</name>
    <name type="common">Opium poppy</name>
    <dbReference type="NCBI Taxonomy" id="3469"/>
    <lineage>
        <taxon>Eukaryota</taxon>
        <taxon>Viridiplantae</taxon>
        <taxon>Streptophyta</taxon>
        <taxon>Embryophyta</taxon>
        <taxon>Tracheophyta</taxon>
        <taxon>Spermatophyta</taxon>
        <taxon>Magnoliopsida</taxon>
        <taxon>Ranunculales</taxon>
        <taxon>Papaveraceae</taxon>
        <taxon>Papaveroideae</taxon>
        <taxon>Papaver</taxon>
    </lineage>
</organism>
<dbReference type="EMBL" id="CM010725">
    <property type="protein sequence ID" value="RZC84381.1"/>
    <property type="molecule type" value="Genomic_DNA"/>
</dbReference>
<sequence>MAPKKKLTRYDAAYDHLGPLSLGFPKRVIRSKIDSLLKVYGKDEGWIFIEECSYKLLIECLLEDQEMLLLKGPEDEEDLGNLLLKEKEEEDEDQQLLENNSSIVEKRITRSCSAARTSKAITVFEHIGYESRTEEAKKIIEDNKYLLPAAQKERSLRELTALVVFGNDDDKLVSAQEKSQERLTGPVQGSPQYLLPAAEKERSQRKPAGLLTYGNDDGKLVSAQEKSQERLTGPLQGSPQYCMRRPCFGLLDNEDDGEDDYVFSETKASVRERMVREGSVIPREVQKSWWDAVGAT</sequence>
<dbReference type="Gene3D" id="1.10.8.850">
    <property type="entry name" value="Histone-lysine N methyltransferase , C-terminal domain-like"/>
    <property type="match status" value="1"/>
</dbReference>
<proteinExistence type="predicted"/>
<accession>A0A4Y7LJG7</accession>
<dbReference type="PANTHER" id="PTHR34271">
    <property type="entry name" value="NUCLEOLAR HISTONE METHYLTRANSFERASE-RELATED PROTEIN"/>
    <property type="match status" value="1"/>
</dbReference>
<feature type="domain" description="WIYLD" evidence="1">
    <location>
        <begin position="3"/>
        <end position="66"/>
    </location>
</feature>
<keyword evidence="3" id="KW-1185">Reference proteome</keyword>
<dbReference type="Gramene" id="RZC84381">
    <property type="protein sequence ID" value="RZC84381"/>
    <property type="gene ID" value="C5167_047167"/>
</dbReference>
<evidence type="ECO:0000313" key="2">
    <source>
        <dbReference type="EMBL" id="RZC84381.1"/>
    </source>
</evidence>